<dbReference type="NCBIfam" id="TIGR03356">
    <property type="entry name" value="BGL"/>
    <property type="match status" value="1"/>
</dbReference>
<evidence type="ECO:0000256" key="9">
    <source>
        <dbReference type="PIRSR" id="PIRSR617736-1"/>
    </source>
</evidence>
<feature type="binding site" evidence="10">
    <location>
        <position position="336"/>
    </location>
    <ligand>
        <name>substrate</name>
    </ligand>
</feature>
<dbReference type="SUPFAM" id="SSF51445">
    <property type="entry name" value="(Trans)glycosidases"/>
    <property type="match status" value="1"/>
</dbReference>
<dbReference type="InterPro" id="IPR017853">
    <property type="entry name" value="GH"/>
</dbReference>
<dbReference type="Pfam" id="PF00232">
    <property type="entry name" value="Glyco_hydro_1"/>
    <property type="match status" value="1"/>
</dbReference>
<evidence type="ECO:0000256" key="5">
    <source>
        <dbReference type="ARBA" id="ARBA00023001"/>
    </source>
</evidence>
<dbReference type="GO" id="GO:0008422">
    <property type="term" value="F:beta-glucosidase activity"/>
    <property type="evidence" value="ECO:0007669"/>
    <property type="project" value="UniProtKB-EC"/>
</dbReference>
<keyword evidence="8" id="KW-0624">Polysaccharide degradation</keyword>
<dbReference type="PANTHER" id="PTHR10353:SF36">
    <property type="entry name" value="LP05116P"/>
    <property type="match status" value="1"/>
</dbReference>
<comment type="similarity">
    <text evidence="2 12">Belongs to the glycosyl hydrolase 1 family.</text>
</comment>
<comment type="caution">
    <text evidence="14">The sequence shown here is derived from an EMBL/GenBank/DDBJ whole genome shotgun (WGS) entry which is preliminary data.</text>
</comment>
<evidence type="ECO:0000313" key="15">
    <source>
        <dbReference type="Proteomes" id="UP000239352"/>
    </source>
</evidence>
<evidence type="ECO:0000256" key="8">
    <source>
        <dbReference type="ARBA" id="ARBA00023326"/>
    </source>
</evidence>
<evidence type="ECO:0000256" key="11">
    <source>
        <dbReference type="PROSITE-ProRule" id="PRU10055"/>
    </source>
</evidence>
<gene>
    <name evidence="14" type="ORF">CEP50_09235</name>
</gene>
<keyword evidence="15" id="KW-1185">Reference proteome</keyword>
<dbReference type="GO" id="GO:0005829">
    <property type="term" value="C:cytosol"/>
    <property type="evidence" value="ECO:0007669"/>
    <property type="project" value="TreeGrafter"/>
</dbReference>
<keyword evidence="5" id="KW-0136">Cellulose degradation</keyword>
<dbReference type="InterPro" id="IPR033132">
    <property type="entry name" value="GH_1_N_CS"/>
</dbReference>
<feature type="region of interest" description="Disordered" evidence="13">
    <location>
        <begin position="1"/>
        <end position="42"/>
    </location>
</feature>
<feature type="compositionally biased region" description="Basic and acidic residues" evidence="13">
    <location>
        <begin position="1"/>
        <end position="34"/>
    </location>
</feature>
<keyword evidence="4 12" id="KW-0378">Hydrolase</keyword>
<dbReference type="FunFam" id="3.20.20.80:FF:000004">
    <property type="entry name" value="Beta-glucosidase 6-phospho-beta-glucosidase"/>
    <property type="match status" value="1"/>
</dbReference>
<dbReference type="GO" id="GO:0030245">
    <property type="term" value="P:cellulose catabolic process"/>
    <property type="evidence" value="ECO:0007669"/>
    <property type="project" value="UniProtKB-KW"/>
</dbReference>
<dbReference type="Proteomes" id="UP000239352">
    <property type="component" value="Unassembled WGS sequence"/>
</dbReference>
<dbReference type="STRING" id="1050202.GCA_000384035_01358"/>
<dbReference type="EC" id="3.2.1.21" evidence="3 12"/>
<feature type="active site" description="Nucleophile" evidence="9 11">
    <location>
        <position position="402"/>
    </location>
</feature>
<feature type="binding site" evidence="10">
    <location>
        <position position="448"/>
    </location>
    <ligand>
        <name>substrate</name>
    </ligand>
</feature>
<dbReference type="InterPro" id="IPR001360">
    <property type="entry name" value="Glyco_hydro_1"/>
</dbReference>
<sequence length="494" mass="54005">MNEAPGHRSTEVSHHILPDEKGFRVPMPDDERTGPAKAGGQASAPFPDGFLWGAATASFQIEGSTAADGRGGSIWDTFCARPGTVANGDTGEPAADHYRLMPADVRLMAELGLRAYRFSVAWPRVRPDGGAVNAAGLDFYDRLLDELLEHGIAPWPTLYHWDLPQALEDRGGWTNRDTAHRFADYVDSVLERLGDRVSNWTTLNEPWCSAFLGYAAGVHAPGRTEPRAAVAAGHHLLLAHGEGLAVIRERAPHAGAGITLNLFPVRAHDPADEADVEAARRVDALQNRFFLDPLLRGSCPRDLLSDLEPFGLGEHVKADDAERIAAPVDLLGVNYYHDHTVTGRSDGRPAAPSPWVGAEHVRFPGRGLPRTGMGWEVVPEGLTELLVGLHREFPATPLYVTENGAAYPDVVTASGVDDPERVAYLESHLSAAHEALRRGVDLRGYFYWSLLDNFEWAEGYAKRFGLVHVDYATQRRTPKASAYRYARVIAENGL</sequence>
<evidence type="ECO:0000256" key="1">
    <source>
        <dbReference type="ARBA" id="ARBA00000448"/>
    </source>
</evidence>
<feature type="binding site" evidence="10">
    <location>
        <position position="160"/>
    </location>
    <ligand>
        <name>substrate</name>
    </ligand>
</feature>
<feature type="binding site" evidence="10">
    <location>
        <begin position="455"/>
        <end position="456"/>
    </location>
    <ligand>
        <name>substrate</name>
    </ligand>
</feature>
<dbReference type="InParanoid" id="A0A2T0GX17"/>
<name>A0A2T0GX17_ACTMO</name>
<dbReference type="Gene3D" id="3.20.20.80">
    <property type="entry name" value="Glycosidases"/>
    <property type="match status" value="1"/>
</dbReference>
<evidence type="ECO:0000256" key="12">
    <source>
        <dbReference type="RuleBase" id="RU361175"/>
    </source>
</evidence>
<evidence type="ECO:0000313" key="14">
    <source>
        <dbReference type="EMBL" id="PRW63637.1"/>
    </source>
</evidence>
<evidence type="ECO:0000256" key="2">
    <source>
        <dbReference type="ARBA" id="ARBA00010838"/>
    </source>
</evidence>
<evidence type="ECO:0000256" key="13">
    <source>
        <dbReference type="SAM" id="MobiDB-lite"/>
    </source>
</evidence>
<dbReference type="PRINTS" id="PR00131">
    <property type="entry name" value="GLHYDRLASE1"/>
</dbReference>
<keyword evidence="6" id="KW-0119">Carbohydrate metabolism</keyword>
<organism evidence="14 15">
    <name type="scientific">Actinopolyspora mortivallis</name>
    <dbReference type="NCBI Taxonomy" id="33906"/>
    <lineage>
        <taxon>Bacteria</taxon>
        <taxon>Bacillati</taxon>
        <taxon>Actinomycetota</taxon>
        <taxon>Actinomycetes</taxon>
        <taxon>Actinopolysporales</taxon>
        <taxon>Actinopolysporaceae</taxon>
        <taxon>Actinopolyspora</taxon>
    </lineage>
</organism>
<evidence type="ECO:0000256" key="4">
    <source>
        <dbReference type="ARBA" id="ARBA00022801"/>
    </source>
</evidence>
<dbReference type="PROSITE" id="PS00653">
    <property type="entry name" value="GLYCOSYL_HYDROL_F1_2"/>
    <property type="match status" value="1"/>
</dbReference>
<dbReference type="PROSITE" id="PS00572">
    <property type="entry name" value="GLYCOSYL_HYDROL_F1_1"/>
    <property type="match status" value="1"/>
</dbReference>
<evidence type="ECO:0000256" key="3">
    <source>
        <dbReference type="ARBA" id="ARBA00012744"/>
    </source>
</evidence>
<dbReference type="InterPro" id="IPR017736">
    <property type="entry name" value="Glyco_hydro_1_beta-glucosidase"/>
</dbReference>
<feature type="binding site" evidence="10">
    <location>
        <position position="204"/>
    </location>
    <ligand>
        <name>substrate</name>
    </ligand>
</feature>
<feature type="active site" description="Proton donor" evidence="9">
    <location>
        <position position="205"/>
    </location>
</feature>
<accession>A0A2T0GX17</accession>
<evidence type="ECO:0000256" key="7">
    <source>
        <dbReference type="ARBA" id="ARBA00023295"/>
    </source>
</evidence>
<comment type="catalytic activity">
    <reaction evidence="1 12">
        <text>Hydrolysis of terminal, non-reducing beta-D-glucosyl residues with release of beta-D-glucose.</text>
        <dbReference type="EC" id="3.2.1.21"/>
    </reaction>
</comment>
<evidence type="ECO:0000256" key="6">
    <source>
        <dbReference type="ARBA" id="ARBA00023277"/>
    </source>
</evidence>
<evidence type="ECO:0000256" key="10">
    <source>
        <dbReference type="PIRSR" id="PIRSR617736-2"/>
    </source>
</evidence>
<keyword evidence="7 12" id="KW-0326">Glycosidase</keyword>
<dbReference type="InterPro" id="IPR018120">
    <property type="entry name" value="Glyco_hydro_1_AS"/>
</dbReference>
<protein>
    <recommendedName>
        <fullName evidence="3 12">Beta-glucosidase</fullName>
        <ecNumber evidence="3 12">3.2.1.21</ecNumber>
    </recommendedName>
</protein>
<dbReference type="EMBL" id="PVSR01000011">
    <property type="protein sequence ID" value="PRW63637.1"/>
    <property type="molecule type" value="Genomic_DNA"/>
</dbReference>
<feature type="binding site" evidence="10">
    <location>
        <position position="60"/>
    </location>
    <ligand>
        <name>substrate</name>
    </ligand>
</feature>
<dbReference type="PANTHER" id="PTHR10353">
    <property type="entry name" value="GLYCOSYL HYDROLASE"/>
    <property type="match status" value="1"/>
</dbReference>
<dbReference type="AlphaFoldDB" id="A0A2T0GX17"/>
<reference evidence="14 15" key="1">
    <citation type="submission" date="2018-03" db="EMBL/GenBank/DDBJ databases">
        <title>Actinopolyspora mortivallis from Sahara, screening for active biomolecules.</title>
        <authorList>
            <person name="Selama O."/>
            <person name="Wellington E.M.H."/>
            <person name="Hacene H."/>
        </authorList>
    </citation>
    <scope>NUCLEOTIDE SEQUENCE [LARGE SCALE GENOMIC DNA]</scope>
    <source>
        <strain evidence="14 15">M5A</strain>
    </source>
</reference>
<proteinExistence type="inferred from homology"/>